<dbReference type="EMBL" id="BMWW01000007">
    <property type="protein sequence ID" value="GGZ00611.1"/>
    <property type="molecule type" value="Genomic_DNA"/>
</dbReference>
<evidence type="ECO:0000313" key="3">
    <source>
        <dbReference type="Proteomes" id="UP000294359"/>
    </source>
</evidence>
<evidence type="ECO:0000313" key="1">
    <source>
        <dbReference type="EMBL" id="GGZ00611.1"/>
    </source>
</evidence>
<name>A0A4P7BAY9_9BURK</name>
<dbReference type="RefSeq" id="WP_134383529.1">
    <property type="nucleotide sequence ID" value="NZ_BMWW01000007.1"/>
</dbReference>
<proteinExistence type="predicted"/>
<reference evidence="1" key="1">
    <citation type="journal article" date="2014" name="Int. J. Syst. Evol. Microbiol.">
        <title>Complete genome sequence of Corynebacterium casei LMG S-19264T (=DSM 44701T), isolated from a smear-ripened cheese.</title>
        <authorList>
            <consortium name="US DOE Joint Genome Institute (JGI-PGF)"/>
            <person name="Walter F."/>
            <person name="Albersmeier A."/>
            <person name="Kalinowski J."/>
            <person name="Ruckert C."/>
        </authorList>
    </citation>
    <scope>NUCLEOTIDE SEQUENCE</scope>
    <source>
        <strain evidence="1">KCTC 12344</strain>
    </source>
</reference>
<keyword evidence="3" id="KW-1185">Reference proteome</keyword>
<sequence>MESYEQKVKRLADTWTLYATVIEKELCEGFDTSEPTRLMYAVHHEMTKTNPLKAAQFEKHFFSHLR</sequence>
<dbReference type="AlphaFoldDB" id="A0A4P7BAY9"/>
<protein>
    <submittedName>
        <fullName evidence="1">Uncharacterized protein</fullName>
    </submittedName>
</protein>
<organism evidence="1 4">
    <name type="scientific">Pseudoduganella plicata</name>
    <dbReference type="NCBI Taxonomy" id="321984"/>
    <lineage>
        <taxon>Bacteria</taxon>
        <taxon>Pseudomonadati</taxon>
        <taxon>Pseudomonadota</taxon>
        <taxon>Betaproteobacteria</taxon>
        <taxon>Burkholderiales</taxon>
        <taxon>Oxalobacteraceae</taxon>
        <taxon>Telluria group</taxon>
        <taxon>Pseudoduganella</taxon>
    </lineage>
</organism>
<gene>
    <name evidence="2" type="ORF">E1742_03265</name>
    <name evidence="1" type="ORF">GCM10007388_37640</name>
</gene>
<reference evidence="2 3" key="2">
    <citation type="submission" date="2019-03" db="EMBL/GenBank/DDBJ databases">
        <title>Draft Genome Sequences of Six Type Strains of the Genus Massilia.</title>
        <authorList>
            <person name="Miess H."/>
            <person name="Frediansyhah A."/>
            <person name="Gross H."/>
        </authorList>
    </citation>
    <scope>NUCLEOTIDE SEQUENCE [LARGE SCALE GENOMIC DNA]</scope>
    <source>
        <strain evidence="2 3">DSM 17505</strain>
    </source>
</reference>
<dbReference type="Proteomes" id="UP000619512">
    <property type="component" value="Unassembled WGS sequence"/>
</dbReference>
<reference evidence="1" key="3">
    <citation type="submission" date="2022-12" db="EMBL/GenBank/DDBJ databases">
        <authorList>
            <person name="Sun Q."/>
            <person name="Kim S."/>
        </authorList>
    </citation>
    <scope>NUCLEOTIDE SEQUENCE</scope>
    <source>
        <strain evidence="1">KCTC 12344</strain>
    </source>
</reference>
<dbReference type="Proteomes" id="UP000294359">
    <property type="component" value="Chromosome"/>
</dbReference>
<evidence type="ECO:0000313" key="2">
    <source>
        <dbReference type="EMBL" id="QBQ35290.1"/>
    </source>
</evidence>
<accession>A0A4P7BAY9</accession>
<evidence type="ECO:0000313" key="4">
    <source>
        <dbReference type="Proteomes" id="UP000619512"/>
    </source>
</evidence>
<dbReference type="EMBL" id="CP038026">
    <property type="protein sequence ID" value="QBQ35290.1"/>
    <property type="molecule type" value="Genomic_DNA"/>
</dbReference>